<dbReference type="InterPro" id="IPR000182">
    <property type="entry name" value="GNAT_dom"/>
</dbReference>
<evidence type="ECO:0000259" key="1">
    <source>
        <dbReference type="PROSITE" id="PS51186"/>
    </source>
</evidence>
<sequence>MKLRPLELTDLPLVKAFTDSTIGLGYFSESELQDCYQKSQSKGVMCSFVLVDDQNQIKGFRLAYPPGAWSKGKGSKLHPELWNVPLESAAYFQSLFIAPDVQGGGWGPKLSDAALECFRKLGAKAVVTHAWKESPNNSSIRYLTKYGFTSVATHPNYWIDVDYTCIRDGKPCRCTAEEMIKYL</sequence>
<dbReference type="SUPFAM" id="SSF55729">
    <property type="entry name" value="Acyl-CoA N-acyltransferases (Nat)"/>
    <property type="match status" value="1"/>
</dbReference>
<evidence type="ECO:0000313" key="3">
    <source>
        <dbReference type="Proteomes" id="UP000197003"/>
    </source>
</evidence>
<keyword evidence="2" id="KW-0808">Transferase</keyword>
<dbReference type="Gene3D" id="3.40.630.30">
    <property type="match status" value="1"/>
</dbReference>
<dbReference type="PROSITE" id="PS51186">
    <property type="entry name" value="GNAT"/>
    <property type="match status" value="1"/>
</dbReference>
<accession>A0A1Z3N8S9</accession>
<dbReference type="AlphaFoldDB" id="A0A1Z3N8S9"/>
<feature type="domain" description="N-acetyltransferase" evidence="1">
    <location>
        <begin position="1"/>
        <end position="183"/>
    </location>
</feature>
<proteinExistence type="predicted"/>
<dbReference type="RefSeq" id="WP_088565365.1">
    <property type="nucleotide sequence ID" value="NZ_CP020946.1"/>
</dbReference>
<gene>
    <name evidence="2" type="ORF">B9G79_09865</name>
</gene>
<dbReference type="GO" id="GO:0016747">
    <property type="term" value="F:acyltransferase activity, transferring groups other than amino-acyl groups"/>
    <property type="evidence" value="ECO:0007669"/>
    <property type="project" value="InterPro"/>
</dbReference>
<reference evidence="2 3" key="1">
    <citation type="submission" date="2017-04" db="EMBL/GenBank/DDBJ databases">
        <title>Whole genome sequence of Bdellovibrio bacteriovorus strain SSB218315.</title>
        <authorList>
            <person name="Oyedara O."/>
            <person name="Rodriguez-Perez M.A."/>
        </authorList>
    </citation>
    <scope>NUCLEOTIDE SEQUENCE [LARGE SCALE GENOMIC DNA]</scope>
    <source>
        <strain evidence="2 3">SSB218315</strain>
    </source>
</reference>
<dbReference type="Proteomes" id="UP000197003">
    <property type="component" value="Chromosome"/>
</dbReference>
<evidence type="ECO:0000313" key="2">
    <source>
        <dbReference type="EMBL" id="ASD63856.1"/>
    </source>
</evidence>
<dbReference type="EMBL" id="CP020946">
    <property type="protein sequence ID" value="ASD63856.1"/>
    <property type="molecule type" value="Genomic_DNA"/>
</dbReference>
<dbReference type="InterPro" id="IPR016181">
    <property type="entry name" value="Acyl_CoA_acyltransferase"/>
</dbReference>
<dbReference type="Pfam" id="PF00583">
    <property type="entry name" value="Acetyltransf_1"/>
    <property type="match status" value="1"/>
</dbReference>
<name>A0A1Z3N8S9_BDEBC</name>
<organism evidence="2 3">
    <name type="scientific">Bdellovibrio bacteriovorus</name>
    <dbReference type="NCBI Taxonomy" id="959"/>
    <lineage>
        <taxon>Bacteria</taxon>
        <taxon>Pseudomonadati</taxon>
        <taxon>Bdellovibrionota</taxon>
        <taxon>Bdellovibrionia</taxon>
        <taxon>Bdellovibrionales</taxon>
        <taxon>Pseudobdellovibrionaceae</taxon>
        <taxon>Bdellovibrio</taxon>
    </lineage>
</organism>
<protein>
    <submittedName>
        <fullName evidence="2">GNAT family N-acetyltransferase</fullName>
    </submittedName>
</protein>
<dbReference type="OrthoDB" id="6321659at2"/>